<gene>
    <name evidence="1" type="ORF">B1H58_03980</name>
</gene>
<keyword evidence="2" id="KW-1185">Reference proteome</keyword>
<dbReference type="STRING" id="1891675.B1H58_03980"/>
<dbReference type="AlphaFoldDB" id="A0A1W6B2D9"/>
<accession>A0A1W6B2D9</accession>
<sequence length="89" mass="10237">MKKFDLLSEIDKTTTYIDNVMNNEKKGGLKDLIADLDRLKLKVVDDDLLNNPLRGFPRKYAEMYNDYLHPITGVLNNIEKSVDSYLGTN</sequence>
<dbReference type="RefSeq" id="WP_085068090.1">
    <property type="nucleotide sequence ID" value="NZ_CP019706.1"/>
</dbReference>
<organism evidence="1 2">
    <name type="scientific">Pantoea alhagi</name>
    <dbReference type="NCBI Taxonomy" id="1891675"/>
    <lineage>
        <taxon>Bacteria</taxon>
        <taxon>Pseudomonadati</taxon>
        <taxon>Pseudomonadota</taxon>
        <taxon>Gammaproteobacteria</taxon>
        <taxon>Enterobacterales</taxon>
        <taxon>Erwiniaceae</taxon>
        <taxon>Pantoea</taxon>
    </lineage>
</organism>
<dbReference type="KEGG" id="palh:B1H58_03980"/>
<evidence type="ECO:0000313" key="1">
    <source>
        <dbReference type="EMBL" id="ARJ41250.1"/>
    </source>
</evidence>
<proteinExistence type="predicted"/>
<dbReference type="OrthoDB" id="6555744at2"/>
<evidence type="ECO:0000313" key="2">
    <source>
        <dbReference type="Proteomes" id="UP000192900"/>
    </source>
</evidence>
<dbReference type="Proteomes" id="UP000192900">
    <property type="component" value="Chromosome"/>
</dbReference>
<protein>
    <submittedName>
        <fullName evidence="1">Uncharacterized protein</fullName>
    </submittedName>
</protein>
<reference evidence="1 2" key="1">
    <citation type="submission" date="2017-02" db="EMBL/GenBank/DDBJ databases">
        <title>Complete genome sequence of the drought resistance-promoting endophyte Pantoea alhagi LTYR-11Z.</title>
        <authorList>
            <person name="Zhang L."/>
        </authorList>
    </citation>
    <scope>NUCLEOTIDE SEQUENCE [LARGE SCALE GENOMIC DNA]</scope>
    <source>
        <strain evidence="1 2">LTYR-11Z</strain>
    </source>
</reference>
<name>A0A1W6B2D9_9GAMM</name>
<dbReference type="EMBL" id="CP019706">
    <property type="protein sequence ID" value="ARJ41250.1"/>
    <property type="molecule type" value="Genomic_DNA"/>
</dbReference>